<gene>
    <name evidence="2" type="ORF">SAMN04487998_2411</name>
</gene>
<sequence>MQVVKTQLAWLLLVGLLLLANTHVCAQTILSGTVRDVAGQPLAGVLLEAETKAQPPSTAFVVSATDGSFTLKLAATPVSDSMYLHARALGYAAQRLGLVNRSQTVPLVLQAIPTQLREVTVRSAPITRHRDTLSYTVSAFTGKQDRVIADVLKKMPGIEVDGDGRISYQGNLINKFYINGQDLLEGRYSLASNNLPAEAVQSVQVLERHQPIRALDSLNRPDNAALNLQLKRKVTATGQVQLGAGWGPAPLGALWSANLAPMLFAGRQQLLDTYQTNNTGQDISTQLRALTAADFPSGNESSSQKPDLTHIVGLGRPPAGASRYLFNQVHLLSANHLIPVGPENQLRVNASYLHDVQTARGGSQTQFFLPDNRTVTLTEAKATQATFRQLLADLAFSKNVRRYYLKNTLSLDGRWDAQTGNIYRPETGLRLAQEAHNPFLALTNRLRLVRPLGGGPLLQLSSLTRFSNSPQELAVSPGPFAPLLAGGVAYDSVRQQAQLAAFSTTNSAGLTFRRGNWHWSGQVGFSQEVQRLSSALTTTTPEPTTVGPLRRNRLHWNHARYYIEPGLSRNTDRWSLSLRVPLSYYGFRATDAPLEASQRLRAVVAEPSLNLTRPLGRHWQVSADGSLSNMFGDINQLSYGYLLRDYRTMQRNDAPLARTQTQRYAGSIYFQDPLRSRFFYTSYAFSSALSNRLYSSQINADGALTTMALDRANRANSHLLSANLSQFISPWKTNLSFQVLGNLRQQPQMLNGRITNTRTQSGTASLKASILALAWGSVEGRASLTTLRSQITTRTSTPALVQEHQASASLFPVGGHQLTLSIDYYDSHGPAPTVRALFADVLYRYALPTKGRKIDLELRWDNIFDIRKYQYSFVSPFQLAQTTYEFRPAQVLASARMSL</sequence>
<dbReference type="SUPFAM" id="SSF56935">
    <property type="entry name" value="Porins"/>
    <property type="match status" value="1"/>
</dbReference>
<dbReference type="EMBL" id="FOHS01000003">
    <property type="protein sequence ID" value="SET70325.1"/>
    <property type="molecule type" value="Genomic_DNA"/>
</dbReference>
<feature type="signal peptide" evidence="1">
    <location>
        <begin position="1"/>
        <end position="26"/>
    </location>
</feature>
<proteinExistence type="predicted"/>
<evidence type="ECO:0000313" key="3">
    <source>
        <dbReference type="Proteomes" id="UP000198697"/>
    </source>
</evidence>
<evidence type="ECO:0000313" key="2">
    <source>
        <dbReference type="EMBL" id="SET70325.1"/>
    </source>
</evidence>
<dbReference type="GO" id="GO:0004180">
    <property type="term" value="F:carboxypeptidase activity"/>
    <property type="evidence" value="ECO:0007669"/>
    <property type="project" value="UniProtKB-KW"/>
</dbReference>
<organism evidence="2 3">
    <name type="scientific">Hymenobacter actinosclerus</name>
    <dbReference type="NCBI Taxonomy" id="82805"/>
    <lineage>
        <taxon>Bacteria</taxon>
        <taxon>Pseudomonadati</taxon>
        <taxon>Bacteroidota</taxon>
        <taxon>Cytophagia</taxon>
        <taxon>Cytophagales</taxon>
        <taxon>Hymenobacteraceae</taxon>
        <taxon>Hymenobacter</taxon>
    </lineage>
</organism>
<evidence type="ECO:0000256" key="1">
    <source>
        <dbReference type="SAM" id="SignalP"/>
    </source>
</evidence>
<keyword evidence="2" id="KW-0378">Hydrolase</keyword>
<dbReference type="AlphaFoldDB" id="A0A1I0GHF5"/>
<feature type="chain" id="PRO_5011600161" evidence="1">
    <location>
        <begin position="27"/>
        <end position="899"/>
    </location>
</feature>
<keyword evidence="2" id="KW-0121">Carboxypeptidase</keyword>
<accession>A0A1I0GHF5</accession>
<protein>
    <submittedName>
        <fullName evidence="2">Carboxypeptidase regulatory-like domain-containing protein</fullName>
    </submittedName>
</protein>
<reference evidence="3" key="1">
    <citation type="submission" date="2016-10" db="EMBL/GenBank/DDBJ databases">
        <authorList>
            <person name="Varghese N."/>
            <person name="Submissions S."/>
        </authorList>
    </citation>
    <scope>NUCLEOTIDE SEQUENCE [LARGE SCALE GENOMIC DNA]</scope>
    <source>
        <strain evidence="3">DSM 15310</strain>
    </source>
</reference>
<keyword evidence="2" id="KW-0645">Protease</keyword>
<dbReference type="SUPFAM" id="SSF49464">
    <property type="entry name" value="Carboxypeptidase regulatory domain-like"/>
    <property type="match status" value="1"/>
</dbReference>
<name>A0A1I0GHF5_9BACT</name>
<keyword evidence="3" id="KW-1185">Reference proteome</keyword>
<dbReference type="InterPro" id="IPR008969">
    <property type="entry name" value="CarboxyPept-like_regulatory"/>
</dbReference>
<dbReference type="STRING" id="82805.SAMN04487998_2411"/>
<dbReference type="Proteomes" id="UP000198697">
    <property type="component" value="Unassembled WGS sequence"/>
</dbReference>
<keyword evidence="1" id="KW-0732">Signal</keyword>